<evidence type="ECO:0000313" key="4">
    <source>
        <dbReference type="Proteomes" id="UP000026962"/>
    </source>
</evidence>
<dbReference type="Pfam" id="PF25071">
    <property type="entry name" value="DUF7795"/>
    <property type="match status" value="1"/>
</dbReference>
<protein>
    <recommendedName>
        <fullName evidence="2">DUF7795 domain-containing protein</fullName>
    </recommendedName>
</protein>
<dbReference type="HOGENOM" id="CLU_072921_0_0_1"/>
<dbReference type="Proteomes" id="UP000026962">
    <property type="component" value="Chromosome 7"/>
</dbReference>
<dbReference type="STRING" id="4537.A0A0E0LJ65"/>
<name>A0A0E0LJ65_ORYPU</name>
<evidence type="ECO:0000313" key="3">
    <source>
        <dbReference type="EnsemblPlants" id="OPUNC07G08940.1"/>
    </source>
</evidence>
<sequence length="330" mass="36978">MADSRPGYSALGSEAGPGLSILVEGASIHRTEAAHRSLSLDGEDSRNPRGTSLRGFRATSATPERKHDSEDPGAKNVHPTPFCKRGKHPFNHNTRGALAMANEEATMSPELSVEDKAHRVFLDFMAKVAQYDELVDAGKRVLMKFHQELEHFRRPKLLTESGAISEIVKSNHNDRMKSYLEAGCTHHSENIQNMNKLHSCQEKLNDHISKAKLLLEELQFLEEDVYSTTLTACLSSLRHTDDCPDGDSLTNIYSEDEQQSGDLLDKAVSCASVMVLVHNMLKLDYTMQEKIVKALCIKTSSSELEGYCQMWDLRPYIDDNVMQLAWQFVP</sequence>
<dbReference type="PANTHER" id="PTHR35305:SF2">
    <property type="entry name" value="FAD-BINDING PROTEIN"/>
    <property type="match status" value="1"/>
</dbReference>
<proteinExistence type="predicted"/>
<dbReference type="OMA" id="HHDENIQ"/>
<evidence type="ECO:0000259" key="2">
    <source>
        <dbReference type="Pfam" id="PF25071"/>
    </source>
</evidence>
<feature type="region of interest" description="Disordered" evidence="1">
    <location>
        <begin position="32"/>
        <end position="88"/>
    </location>
</feature>
<keyword evidence="4" id="KW-1185">Reference proteome</keyword>
<accession>A0A0E0LJ65</accession>
<dbReference type="InterPro" id="IPR056697">
    <property type="entry name" value="DUF7795"/>
</dbReference>
<reference evidence="3" key="2">
    <citation type="submission" date="2018-05" db="EMBL/GenBank/DDBJ databases">
        <title>OpunRS2 (Oryza punctata Reference Sequence Version 2).</title>
        <authorList>
            <person name="Zhang J."/>
            <person name="Kudrna D."/>
            <person name="Lee S."/>
            <person name="Talag J."/>
            <person name="Welchert J."/>
            <person name="Wing R.A."/>
        </authorList>
    </citation>
    <scope>NUCLEOTIDE SEQUENCE [LARGE SCALE GENOMIC DNA]</scope>
</reference>
<dbReference type="AlphaFoldDB" id="A0A0E0LJ65"/>
<organism evidence="3">
    <name type="scientific">Oryza punctata</name>
    <name type="common">Red rice</name>
    <dbReference type="NCBI Taxonomy" id="4537"/>
    <lineage>
        <taxon>Eukaryota</taxon>
        <taxon>Viridiplantae</taxon>
        <taxon>Streptophyta</taxon>
        <taxon>Embryophyta</taxon>
        <taxon>Tracheophyta</taxon>
        <taxon>Spermatophyta</taxon>
        <taxon>Magnoliopsida</taxon>
        <taxon>Liliopsida</taxon>
        <taxon>Poales</taxon>
        <taxon>Poaceae</taxon>
        <taxon>BOP clade</taxon>
        <taxon>Oryzoideae</taxon>
        <taxon>Oryzeae</taxon>
        <taxon>Oryzinae</taxon>
        <taxon>Oryza</taxon>
    </lineage>
</organism>
<dbReference type="PANTHER" id="PTHR35305">
    <property type="entry name" value="FAD-BINDING PROTEIN"/>
    <property type="match status" value="1"/>
</dbReference>
<dbReference type="eggNOG" id="KOG2334">
    <property type="taxonomic scope" value="Eukaryota"/>
</dbReference>
<dbReference type="Gramene" id="OPUNC07G08940.1">
    <property type="protein sequence ID" value="OPUNC07G08940.1"/>
    <property type="gene ID" value="OPUNC07G08940"/>
</dbReference>
<evidence type="ECO:0000256" key="1">
    <source>
        <dbReference type="SAM" id="MobiDB-lite"/>
    </source>
</evidence>
<feature type="compositionally biased region" description="Basic and acidic residues" evidence="1">
    <location>
        <begin position="63"/>
        <end position="73"/>
    </location>
</feature>
<feature type="domain" description="DUF7795" evidence="2">
    <location>
        <begin position="114"/>
        <end position="232"/>
    </location>
</feature>
<dbReference type="EnsemblPlants" id="OPUNC07G08940.1">
    <property type="protein sequence ID" value="OPUNC07G08940.1"/>
    <property type="gene ID" value="OPUNC07G08940"/>
</dbReference>
<reference evidence="3" key="1">
    <citation type="submission" date="2015-04" db="UniProtKB">
        <authorList>
            <consortium name="EnsemblPlants"/>
        </authorList>
    </citation>
    <scope>IDENTIFICATION</scope>
</reference>